<protein>
    <recommendedName>
        <fullName evidence="2">Methyltransferase</fullName>
    </recommendedName>
</protein>
<sequence length="214" mass="24675">MNIEIPQNQDAGGKFSGLDFMQRHDDAAKIISFLKPEHTVFEFGCGASTLFYSQFVKRFVSVEFDKYWHDTVKAKAPANVEMILAPQNIPFDKYPPLDEIEQVKNEHNFPSHTFNISKPYFSGTIKDWPIIQYLRVKDYVDACAARDEKFDIIFVDGRAVVFSAIKSLGCLKENGVILIQNFWFRKEYGPIIDYCKYVDCVRPPKGDMIVVRPK</sequence>
<gene>
    <name evidence="1" type="ORF">MM415A02412_0004</name>
</gene>
<proteinExistence type="predicted"/>
<name>A0A6M3JTI4_9ZZZZ</name>
<accession>A0A6M3JTI4</accession>
<evidence type="ECO:0008006" key="2">
    <source>
        <dbReference type="Google" id="ProtNLM"/>
    </source>
</evidence>
<organism evidence="1">
    <name type="scientific">viral metagenome</name>
    <dbReference type="NCBI Taxonomy" id="1070528"/>
    <lineage>
        <taxon>unclassified sequences</taxon>
        <taxon>metagenomes</taxon>
        <taxon>organismal metagenomes</taxon>
    </lineage>
</organism>
<dbReference type="Gene3D" id="3.40.50.150">
    <property type="entry name" value="Vaccinia Virus protein VP39"/>
    <property type="match status" value="1"/>
</dbReference>
<dbReference type="AlphaFoldDB" id="A0A6M3JTI4"/>
<dbReference type="EMBL" id="MT142018">
    <property type="protein sequence ID" value="QJA73316.1"/>
    <property type="molecule type" value="Genomic_DNA"/>
</dbReference>
<dbReference type="InterPro" id="IPR029063">
    <property type="entry name" value="SAM-dependent_MTases_sf"/>
</dbReference>
<dbReference type="SUPFAM" id="SSF53335">
    <property type="entry name" value="S-adenosyl-L-methionine-dependent methyltransferases"/>
    <property type="match status" value="1"/>
</dbReference>
<reference evidence="1" key="1">
    <citation type="submission" date="2020-03" db="EMBL/GenBank/DDBJ databases">
        <title>The deep terrestrial virosphere.</title>
        <authorList>
            <person name="Holmfeldt K."/>
            <person name="Nilsson E."/>
            <person name="Simone D."/>
            <person name="Lopez-Fernandez M."/>
            <person name="Wu X."/>
            <person name="de Brujin I."/>
            <person name="Lundin D."/>
            <person name="Andersson A."/>
            <person name="Bertilsson S."/>
            <person name="Dopson M."/>
        </authorList>
    </citation>
    <scope>NUCLEOTIDE SEQUENCE</scope>
    <source>
        <strain evidence="1">MM415A02412</strain>
    </source>
</reference>
<evidence type="ECO:0000313" key="1">
    <source>
        <dbReference type="EMBL" id="QJA73316.1"/>
    </source>
</evidence>